<name>A0A9P1BZL1_9DINO</name>
<evidence type="ECO:0000313" key="1">
    <source>
        <dbReference type="EMBL" id="CAI3981353.1"/>
    </source>
</evidence>
<dbReference type="AlphaFoldDB" id="A0A9P1BZL1"/>
<dbReference type="EMBL" id="CAMXCT030000625">
    <property type="protein sequence ID" value="CAL4768665.1"/>
    <property type="molecule type" value="Genomic_DNA"/>
</dbReference>
<evidence type="ECO:0000313" key="2">
    <source>
        <dbReference type="EMBL" id="CAL1134728.1"/>
    </source>
</evidence>
<comment type="caution">
    <text evidence="1">The sequence shown here is derived from an EMBL/GenBank/DDBJ whole genome shotgun (WGS) entry which is preliminary data.</text>
</comment>
<dbReference type="EMBL" id="CAMXCT020000625">
    <property type="protein sequence ID" value="CAL1134728.1"/>
    <property type="molecule type" value="Genomic_DNA"/>
</dbReference>
<sequence>MGDDDDAEDILMALLTYPCPLSGRLRTAGAKSPERQMELLKQNLESNAIPVASPLWSPRVHLDMEEYMEYFNRPGQCIDTSSPVSPPKKMMKLSAMPAENHRKVIGNGLHSELLAHESGDWKKVQNLDLYNHCMPKNGSSPTCGKILPHCKSKVSAFREKMEIRLCVFKLGVTASPLTRFHMYKEQNYSSMWVLAESSSVDLVHMLEAALISEYHKHVGCKNAEGSGGDGALNRKPPAPPPYFMYIAGGRADQARWVV</sequence>
<keyword evidence="3" id="KW-1185">Reference proteome</keyword>
<gene>
    <name evidence="1" type="ORF">C1SCF055_LOCUS9152</name>
</gene>
<organism evidence="1">
    <name type="scientific">Cladocopium goreaui</name>
    <dbReference type="NCBI Taxonomy" id="2562237"/>
    <lineage>
        <taxon>Eukaryota</taxon>
        <taxon>Sar</taxon>
        <taxon>Alveolata</taxon>
        <taxon>Dinophyceae</taxon>
        <taxon>Suessiales</taxon>
        <taxon>Symbiodiniaceae</taxon>
        <taxon>Cladocopium</taxon>
    </lineage>
</organism>
<proteinExistence type="predicted"/>
<protein>
    <submittedName>
        <fullName evidence="1">Uncharacterized protein</fullName>
    </submittedName>
</protein>
<reference evidence="2" key="2">
    <citation type="submission" date="2024-04" db="EMBL/GenBank/DDBJ databases">
        <authorList>
            <person name="Chen Y."/>
            <person name="Shah S."/>
            <person name="Dougan E. K."/>
            <person name="Thang M."/>
            <person name="Chan C."/>
        </authorList>
    </citation>
    <scope>NUCLEOTIDE SEQUENCE [LARGE SCALE GENOMIC DNA]</scope>
</reference>
<reference evidence="1" key="1">
    <citation type="submission" date="2022-10" db="EMBL/GenBank/DDBJ databases">
        <authorList>
            <person name="Chen Y."/>
            <person name="Dougan E. K."/>
            <person name="Chan C."/>
            <person name="Rhodes N."/>
            <person name="Thang M."/>
        </authorList>
    </citation>
    <scope>NUCLEOTIDE SEQUENCE</scope>
</reference>
<accession>A0A9P1BZL1</accession>
<dbReference type="EMBL" id="CAMXCT010000625">
    <property type="protein sequence ID" value="CAI3981353.1"/>
    <property type="molecule type" value="Genomic_DNA"/>
</dbReference>
<evidence type="ECO:0000313" key="3">
    <source>
        <dbReference type="Proteomes" id="UP001152797"/>
    </source>
</evidence>
<dbReference type="Proteomes" id="UP001152797">
    <property type="component" value="Unassembled WGS sequence"/>
</dbReference>